<protein>
    <submittedName>
        <fullName evidence="1">Uncharacterized protein</fullName>
    </submittedName>
</protein>
<sequence>MDTKQPHTTALVMHQPAEWLDHYEGTCRTMCGQVLAYGPPSLRRIIDSPDTLKVSCPLCELAMFCEELDPRNYEQGTLF</sequence>
<proteinExistence type="predicted"/>
<dbReference type="RefSeq" id="WP_241514096.1">
    <property type="nucleotide sequence ID" value="NZ_JAFEJT020000038.1"/>
</dbReference>
<gene>
    <name evidence="1" type="ORF">JS533_009055</name>
</gene>
<name>A0ABS9VWG7_9BIFI</name>
<keyword evidence="2" id="KW-1185">Reference proteome</keyword>
<dbReference type="Proteomes" id="UP000710815">
    <property type="component" value="Unassembled WGS sequence"/>
</dbReference>
<evidence type="ECO:0000313" key="1">
    <source>
        <dbReference type="EMBL" id="MCH9276412.1"/>
    </source>
</evidence>
<organism evidence="1 2">
    <name type="scientific">Bifidobacterium amazonense</name>
    <dbReference type="NCBI Taxonomy" id="2809027"/>
    <lineage>
        <taxon>Bacteria</taxon>
        <taxon>Bacillati</taxon>
        <taxon>Actinomycetota</taxon>
        <taxon>Actinomycetes</taxon>
        <taxon>Bifidobacteriales</taxon>
        <taxon>Bifidobacteriaceae</taxon>
        <taxon>Bifidobacterium</taxon>
    </lineage>
</organism>
<dbReference type="EMBL" id="JAFEJT020000038">
    <property type="protein sequence ID" value="MCH9276412.1"/>
    <property type="molecule type" value="Genomic_DNA"/>
</dbReference>
<reference evidence="1 2" key="2">
    <citation type="journal article" date="2021" name="Syst. Appl. Microbiol.">
        <title>Phylogenetic classification of ten novel species belonging to the genus Bifidobacterium comprising B. phasiani sp. nov., B. pongonis sp. nov., B. saguinibicoloris sp. nov., B. colobi sp. nov., B. simiiventris sp. nov., B. santillanense sp. nov., B. miconis sp. nov., B. amazonense sp. nov., B. pluvialisilvae sp. nov., and B. miconisargentati sp. nov.</title>
        <authorList>
            <person name="Lugli G.A."/>
            <person name="Calvete-Torre I."/>
            <person name="Alessandri G."/>
            <person name="Milani C."/>
            <person name="Turroni F."/>
            <person name="Laiolo P."/>
            <person name="Ossiprandi M.C."/>
            <person name="Margolles A."/>
            <person name="Ruiz L."/>
            <person name="Ventura M."/>
        </authorList>
    </citation>
    <scope>NUCLEOTIDE SEQUENCE [LARGE SCALE GENOMIC DNA]</scope>
    <source>
        <strain evidence="1 2">MA1</strain>
    </source>
</reference>
<reference evidence="1 2" key="1">
    <citation type="journal article" date="2021" name="Environ. Microbiol.">
        <title>Genetic insights into the dark matter of the mammalian gut microbiota through targeted genome reconstruction.</title>
        <authorList>
            <person name="Lugli G.A."/>
            <person name="Alessandri G."/>
            <person name="Milani C."/>
            <person name="Viappiani A."/>
            <person name="Fontana F."/>
            <person name="Tarracchini C."/>
            <person name="Mancabelli L."/>
            <person name="Argentini C."/>
            <person name="Ruiz L."/>
            <person name="Margolles A."/>
            <person name="van Sinderen D."/>
            <person name="Turroni F."/>
            <person name="Ventura M."/>
        </authorList>
    </citation>
    <scope>NUCLEOTIDE SEQUENCE [LARGE SCALE GENOMIC DNA]</scope>
    <source>
        <strain evidence="1 2">MA1</strain>
    </source>
</reference>
<evidence type="ECO:0000313" key="2">
    <source>
        <dbReference type="Proteomes" id="UP000710815"/>
    </source>
</evidence>
<comment type="caution">
    <text evidence="1">The sequence shown here is derived from an EMBL/GenBank/DDBJ whole genome shotgun (WGS) entry which is preliminary data.</text>
</comment>
<accession>A0ABS9VWG7</accession>